<dbReference type="GO" id="GO:0005634">
    <property type="term" value="C:nucleus"/>
    <property type="evidence" value="ECO:0007669"/>
    <property type="project" value="UniProtKB-SubCell"/>
</dbReference>
<dbReference type="Proteomes" id="UP000504635">
    <property type="component" value="Unplaced"/>
</dbReference>
<accession>A0A6J2XTE2</accession>
<dbReference type="PANTHER" id="PTHR10015">
    <property type="entry name" value="HEAT SHOCK TRANSCRIPTION FACTOR"/>
    <property type="match status" value="1"/>
</dbReference>
<reference evidence="11" key="1">
    <citation type="submission" date="2025-08" db="UniProtKB">
        <authorList>
            <consortium name="RefSeq"/>
        </authorList>
    </citation>
    <scope>IDENTIFICATION</scope>
    <source>
        <tissue evidence="11">Gonads</tissue>
    </source>
</reference>
<evidence type="ECO:0000313" key="11">
    <source>
        <dbReference type="RefSeq" id="XP_030754281.1"/>
    </source>
</evidence>
<evidence type="ECO:0000256" key="5">
    <source>
        <dbReference type="ARBA" id="ARBA00023163"/>
    </source>
</evidence>
<dbReference type="RefSeq" id="XP_030754281.1">
    <property type="nucleotide sequence ID" value="XM_030898421.1"/>
</dbReference>
<keyword evidence="5" id="KW-0804">Transcription</keyword>
<evidence type="ECO:0000259" key="9">
    <source>
        <dbReference type="SMART" id="SM00415"/>
    </source>
</evidence>
<sequence length="533" mass="59896">MENVKTEEIGDPDDDYSDIAGDGDSEPIINIVLPPNAASGSAAPNNGNIPLFIKKLRKMVDDDNADDVISWNASGDGFIIHDQLTFVSKTLPKYFKHNHLSSFVRQLNLYDFHKIQNVDKDEFQFSHPFFLKDVPQLMPLIKRKATNRPRGPTNSHVDAVHSEIREVMNIVKDIKNKNDSITTEMTKLRQENAALWSEMNSLRVKYSKQTKIINKLIHFLISYMQKHHNSRKSGRTVSAVNSNKYLKTGPKIMELDYKYKNNPHEFWNDFDSRNSPYDQSEQNYTVLEPAEDNLEIGEQSQANTSNPQTMSVSSTIEELLSTGSPFSQTSEASIDQNLPVIDLAAASPSSSNDPNSALQRTNSKDNLGYYIDNSQVELSSIKELLKGMSQEDMANFYKLLNENYNKPQDNELPGDLTLEPDDDIAEKELMALTEMAAPVDFPEELDVSYTPDVKKVTSDLDKNSRLRLNTNRVPQPVASSSAGLTSELNTPQIDMGLSTAQLDSGLNTPQLELSLNTDDLLNNISVDQYFNMD</sequence>
<name>A0A6J2XTE2_SITOR</name>
<evidence type="ECO:0000256" key="4">
    <source>
        <dbReference type="ARBA" id="ARBA00023125"/>
    </source>
</evidence>
<evidence type="ECO:0000256" key="6">
    <source>
        <dbReference type="ARBA" id="ARBA00023242"/>
    </source>
</evidence>
<dbReference type="InterPro" id="IPR036390">
    <property type="entry name" value="WH_DNA-bd_sf"/>
</dbReference>
<gene>
    <name evidence="11" type="primary">LOC115881058</name>
</gene>
<dbReference type="InterPro" id="IPR000232">
    <property type="entry name" value="HSF_DNA-bd"/>
</dbReference>
<feature type="domain" description="HSF-type DNA-binding" evidence="9">
    <location>
        <begin position="48"/>
        <end position="144"/>
    </location>
</feature>
<keyword evidence="6" id="KW-0539">Nucleus</keyword>
<keyword evidence="10" id="KW-1185">Reference proteome</keyword>
<dbReference type="Pfam" id="PF00447">
    <property type="entry name" value="HSF_DNA-bind"/>
    <property type="match status" value="1"/>
</dbReference>
<keyword evidence="3" id="KW-0805">Transcription regulation</keyword>
<organism evidence="10 11">
    <name type="scientific">Sitophilus oryzae</name>
    <name type="common">Rice weevil</name>
    <name type="synonym">Curculio oryzae</name>
    <dbReference type="NCBI Taxonomy" id="7048"/>
    <lineage>
        <taxon>Eukaryota</taxon>
        <taxon>Metazoa</taxon>
        <taxon>Ecdysozoa</taxon>
        <taxon>Arthropoda</taxon>
        <taxon>Hexapoda</taxon>
        <taxon>Insecta</taxon>
        <taxon>Pterygota</taxon>
        <taxon>Neoptera</taxon>
        <taxon>Endopterygota</taxon>
        <taxon>Coleoptera</taxon>
        <taxon>Polyphaga</taxon>
        <taxon>Cucujiformia</taxon>
        <taxon>Curculionidae</taxon>
        <taxon>Dryophthorinae</taxon>
        <taxon>Sitophilus</taxon>
    </lineage>
</organism>
<dbReference type="PANTHER" id="PTHR10015:SF427">
    <property type="entry name" value="HEAT SHOCK FACTOR PROTEIN"/>
    <property type="match status" value="1"/>
</dbReference>
<dbReference type="OrthoDB" id="60033at2759"/>
<dbReference type="GO" id="GO:0043565">
    <property type="term" value="F:sequence-specific DNA binding"/>
    <property type="evidence" value="ECO:0007669"/>
    <property type="project" value="InterPro"/>
</dbReference>
<evidence type="ECO:0000256" key="7">
    <source>
        <dbReference type="RuleBase" id="RU004020"/>
    </source>
</evidence>
<proteinExistence type="inferred from homology"/>
<feature type="compositionally biased region" description="Acidic residues" evidence="8">
    <location>
        <begin position="9"/>
        <end position="20"/>
    </location>
</feature>
<dbReference type="InParanoid" id="A0A6J2XTE2"/>
<dbReference type="Gene3D" id="1.10.10.10">
    <property type="entry name" value="Winged helix-like DNA-binding domain superfamily/Winged helix DNA-binding domain"/>
    <property type="match status" value="1"/>
</dbReference>
<evidence type="ECO:0000256" key="3">
    <source>
        <dbReference type="ARBA" id="ARBA00023015"/>
    </source>
</evidence>
<dbReference type="KEGG" id="soy:115881058"/>
<protein>
    <submittedName>
        <fullName evidence="11">Heat shock factor protein 1-like isoform X1</fullName>
    </submittedName>
</protein>
<dbReference type="FunFam" id="1.10.10.10:FF:000027">
    <property type="entry name" value="Heat shock transcription factor 1"/>
    <property type="match status" value="1"/>
</dbReference>
<evidence type="ECO:0000256" key="8">
    <source>
        <dbReference type="SAM" id="MobiDB-lite"/>
    </source>
</evidence>
<dbReference type="AlphaFoldDB" id="A0A6J2XTE2"/>
<dbReference type="GO" id="GO:0003700">
    <property type="term" value="F:DNA-binding transcription factor activity"/>
    <property type="evidence" value="ECO:0007669"/>
    <property type="project" value="InterPro"/>
</dbReference>
<evidence type="ECO:0000256" key="1">
    <source>
        <dbReference type="ARBA" id="ARBA00004123"/>
    </source>
</evidence>
<evidence type="ECO:0000256" key="2">
    <source>
        <dbReference type="ARBA" id="ARBA00006403"/>
    </source>
</evidence>
<feature type="region of interest" description="Disordered" evidence="8">
    <location>
        <begin position="1"/>
        <end position="20"/>
    </location>
</feature>
<dbReference type="GeneID" id="115881058"/>
<dbReference type="FunCoup" id="A0A6J2XTE2">
    <property type="interactions" value="174"/>
</dbReference>
<dbReference type="PRINTS" id="PR00056">
    <property type="entry name" value="HSFDOMAIN"/>
</dbReference>
<dbReference type="SMART" id="SM00415">
    <property type="entry name" value="HSF"/>
    <property type="match status" value="1"/>
</dbReference>
<dbReference type="InterPro" id="IPR036388">
    <property type="entry name" value="WH-like_DNA-bd_sf"/>
</dbReference>
<comment type="similarity">
    <text evidence="2 7">Belongs to the HSF family.</text>
</comment>
<comment type="subcellular location">
    <subcellularLocation>
        <location evidence="1">Nucleus</location>
    </subcellularLocation>
</comment>
<evidence type="ECO:0000313" key="10">
    <source>
        <dbReference type="Proteomes" id="UP000504635"/>
    </source>
</evidence>
<keyword evidence="4" id="KW-0238">DNA-binding</keyword>
<dbReference type="SUPFAM" id="SSF46785">
    <property type="entry name" value="Winged helix' DNA-binding domain"/>
    <property type="match status" value="1"/>
</dbReference>